<evidence type="ECO:0000256" key="2">
    <source>
        <dbReference type="ARBA" id="ARBA00022737"/>
    </source>
</evidence>
<dbReference type="STRING" id="7918.ENSLOCP00000004077"/>
<name>W5M6R9_LEPOC</name>
<feature type="domain" description="C2H2-type" evidence="7">
    <location>
        <begin position="330"/>
        <end position="357"/>
    </location>
</feature>
<dbReference type="InterPro" id="IPR013087">
    <property type="entry name" value="Znf_C2H2_type"/>
</dbReference>
<dbReference type="AlphaFoldDB" id="W5M6R9"/>
<dbReference type="PANTHER" id="PTHR24393:SF151">
    <property type="entry name" value="C2H2-TYPE DOMAIN-CONTAINING PROTEIN"/>
    <property type="match status" value="1"/>
</dbReference>
<feature type="domain" description="C2H2-type" evidence="7">
    <location>
        <begin position="302"/>
        <end position="329"/>
    </location>
</feature>
<accession>W5M6R9</accession>
<sequence length="366" mass="40394">MSESTVGFQSQLASVMDILFKAAVYEITKLVEGSFANLQVAIAQTMKENDALKLRLQLSESRLSGANSRCVGVQACVETAGRELRGGVGGVKKKRASSVREGFGREWCDSLWEVKEPSAVESEEVAGVRPVCPTEEAAELQAVIVKEEDVDLGDHSPEPLVIKEETSEEVSVGRHWQDRLLFTIVEAGTLLDTNSTEGQQGPGLRLDTVPTLMEIKDPPPMQCRTRQDGAAHLRLHRHIHTGKRPHCCTQCGKSFNYSGDLKAHYRIHTGERPYICGQCGKSFGRLGVLKDHQKIHTGERPHSCTQCGKSFSRLGVLKDHQKIHTGERPHSCTQCGKSFSHLSNLRRHQRIHVGRQNAASGHHSDS</sequence>
<proteinExistence type="predicted"/>
<dbReference type="PROSITE" id="PS00028">
    <property type="entry name" value="ZINC_FINGER_C2H2_1"/>
    <property type="match status" value="4"/>
</dbReference>
<evidence type="ECO:0000256" key="4">
    <source>
        <dbReference type="ARBA" id="ARBA00022833"/>
    </source>
</evidence>
<evidence type="ECO:0000256" key="5">
    <source>
        <dbReference type="ARBA" id="ARBA00023242"/>
    </source>
</evidence>
<dbReference type="GO" id="GO:0006357">
    <property type="term" value="P:regulation of transcription by RNA polymerase II"/>
    <property type="evidence" value="ECO:0000318"/>
    <property type="project" value="GO_Central"/>
</dbReference>
<dbReference type="FunFam" id="3.30.160.60:FF:000624">
    <property type="entry name" value="zinc finger protein 697"/>
    <property type="match status" value="1"/>
</dbReference>
<dbReference type="FunFam" id="3.30.160.60:FF:000912">
    <property type="entry name" value="Zinc finger protein 660"/>
    <property type="match status" value="1"/>
</dbReference>
<dbReference type="PANTHER" id="PTHR24393">
    <property type="entry name" value="ZINC FINGER PROTEIN"/>
    <property type="match status" value="1"/>
</dbReference>
<dbReference type="KEGG" id="loc:107078128"/>
<dbReference type="Bgee" id="ENSLOCG00000003442">
    <property type="expression patterns" value="Expressed in muscle tissue and 12 other cell types or tissues"/>
</dbReference>
<dbReference type="EMBL" id="AHAT01004294">
    <property type="status" value="NOT_ANNOTATED_CDS"/>
    <property type="molecule type" value="Genomic_DNA"/>
</dbReference>
<keyword evidence="5" id="KW-0539">Nucleus</keyword>
<dbReference type="FunFam" id="3.30.160.60:FF:002281">
    <property type="match status" value="1"/>
</dbReference>
<dbReference type="InterPro" id="IPR036236">
    <property type="entry name" value="Znf_C2H2_sf"/>
</dbReference>
<dbReference type="RefSeq" id="XP_015208958.1">
    <property type="nucleotide sequence ID" value="XM_015353472.2"/>
</dbReference>
<feature type="domain" description="C2H2-type" evidence="7">
    <location>
        <begin position="246"/>
        <end position="273"/>
    </location>
</feature>
<dbReference type="RefSeq" id="XP_069047680.1">
    <property type="nucleotide sequence ID" value="XM_069191579.1"/>
</dbReference>
<dbReference type="GO" id="GO:0000981">
    <property type="term" value="F:DNA-binding transcription factor activity, RNA polymerase II-specific"/>
    <property type="evidence" value="ECO:0000318"/>
    <property type="project" value="GO_Central"/>
</dbReference>
<keyword evidence="1" id="KW-0479">Metal-binding</keyword>
<dbReference type="Proteomes" id="UP000018468">
    <property type="component" value="Linkage group LG9"/>
</dbReference>
<evidence type="ECO:0000256" key="1">
    <source>
        <dbReference type="ARBA" id="ARBA00022723"/>
    </source>
</evidence>
<dbReference type="FunCoup" id="W5M6R9">
    <property type="interactions" value="61"/>
</dbReference>
<dbReference type="OrthoDB" id="427030at2759"/>
<dbReference type="GeneID" id="107078128"/>
<dbReference type="GeneTree" id="ENSGT01150000286953"/>
<reference evidence="9" key="1">
    <citation type="submission" date="2011-12" db="EMBL/GenBank/DDBJ databases">
        <title>The Draft Genome of Lepisosteus oculatus.</title>
        <authorList>
            <consortium name="The Broad Institute Genome Assembly &amp; Analysis Group"/>
            <consortium name="Computational R&amp;D Group"/>
            <consortium name="and Sequencing Platform"/>
            <person name="Di Palma F."/>
            <person name="Alfoldi J."/>
            <person name="Johnson J."/>
            <person name="Berlin A."/>
            <person name="Gnerre S."/>
            <person name="Jaffe D."/>
            <person name="MacCallum I."/>
            <person name="Young S."/>
            <person name="Walker B.J."/>
            <person name="Lander E.S."/>
            <person name="Lindblad-Toh K."/>
        </authorList>
    </citation>
    <scope>NUCLEOTIDE SEQUENCE [LARGE SCALE GENOMIC DNA]</scope>
</reference>
<dbReference type="GO" id="GO:0000122">
    <property type="term" value="P:negative regulation of transcription by RNA polymerase II"/>
    <property type="evidence" value="ECO:0007669"/>
    <property type="project" value="UniProtKB-ARBA"/>
</dbReference>
<evidence type="ECO:0000256" key="6">
    <source>
        <dbReference type="PROSITE-ProRule" id="PRU00042"/>
    </source>
</evidence>
<dbReference type="FunFam" id="3.30.160.60:FF:001290">
    <property type="entry name" value="Zinc finger 45-like"/>
    <property type="match status" value="1"/>
</dbReference>
<dbReference type="Gene3D" id="3.30.160.60">
    <property type="entry name" value="Classic Zinc Finger"/>
    <property type="match status" value="4"/>
</dbReference>
<dbReference type="GO" id="GO:0045595">
    <property type="term" value="P:regulation of cell differentiation"/>
    <property type="evidence" value="ECO:0007669"/>
    <property type="project" value="UniProtKB-ARBA"/>
</dbReference>
<dbReference type="HOGENOM" id="CLU_756397_0_0_1"/>
<dbReference type="SUPFAM" id="SSF57667">
    <property type="entry name" value="beta-beta-alpha zinc fingers"/>
    <property type="match status" value="3"/>
</dbReference>
<dbReference type="InParanoid" id="W5M6R9"/>
<keyword evidence="2" id="KW-0677">Repeat</keyword>
<keyword evidence="3 6" id="KW-0863">Zinc-finger</keyword>
<evidence type="ECO:0000313" key="8">
    <source>
        <dbReference type="Ensembl" id="ENSLOCP00000004077.1"/>
    </source>
</evidence>
<dbReference type="GO" id="GO:0008270">
    <property type="term" value="F:zinc ion binding"/>
    <property type="evidence" value="ECO:0007669"/>
    <property type="project" value="UniProtKB-KW"/>
</dbReference>
<dbReference type="EMBL" id="AHAT01004295">
    <property type="status" value="NOT_ANNOTATED_CDS"/>
    <property type="molecule type" value="Genomic_DNA"/>
</dbReference>
<dbReference type="GO" id="GO:0000978">
    <property type="term" value="F:RNA polymerase II cis-regulatory region sequence-specific DNA binding"/>
    <property type="evidence" value="ECO:0000318"/>
    <property type="project" value="GO_Central"/>
</dbReference>
<organism evidence="8 9">
    <name type="scientific">Lepisosteus oculatus</name>
    <name type="common">Spotted gar</name>
    <dbReference type="NCBI Taxonomy" id="7918"/>
    <lineage>
        <taxon>Eukaryota</taxon>
        <taxon>Metazoa</taxon>
        <taxon>Chordata</taxon>
        <taxon>Craniata</taxon>
        <taxon>Vertebrata</taxon>
        <taxon>Euteleostomi</taxon>
        <taxon>Actinopterygii</taxon>
        <taxon>Neopterygii</taxon>
        <taxon>Holostei</taxon>
        <taxon>Semionotiformes</taxon>
        <taxon>Lepisosteidae</taxon>
        <taxon>Lepisosteus</taxon>
    </lineage>
</organism>
<dbReference type="EMBL" id="AHAT01004296">
    <property type="status" value="NOT_ANNOTATED_CDS"/>
    <property type="molecule type" value="Genomic_DNA"/>
</dbReference>
<evidence type="ECO:0000259" key="7">
    <source>
        <dbReference type="PROSITE" id="PS50157"/>
    </source>
</evidence>
<evidence type="ECO:0000256" key="3">
    <source>
        <dbReference type="ARBA" id="ARBA00022771"/>
    </source>
</evidence>
<protein>
    <submittedName>
        <fullName evidence="8">Zinc finger protein 135-like</fullName>
    </submittedName>
</protein>
<feature type="domain" description="C2H2-type" evidence="7">
    <location>
        <begin position="274"/>
        <end position="301"/>
    </location>
</feature>
<dbReference type="Pfam" id="PF00096">
    <property type="entry name" value="zf-C2H2"/>
    <property type="match status" value="4"/>
</dbReference>
<keyword evidence="4" id="KW-0862">Zinc</keyword>
<reference evidence="8" key="2">
    <citation type="submission" date="2025-08" db="UniProtKB">
        <authorList>
            <consortium name="Ensembl"/>
        </authorList>
    </citation>
    <scope>IDENTIFICATION</scope>
</reference>
<reference evidence="8" key="3">
    <citation type="submission" date="2025-09" db="UniProtKB">
        <authorList>
            <consortium name="Ensembl"/>
        </authorList>
    </citation>
    <scope>IDENTIFICATION</scope>
</reference>
<dbReference type="PROSITE" id="PS50157">
    <property type="entry name" value="ZINC_FINGER_C2H2_2"/>
    <property type="match status" value="4"/>
</dbReference>
<dbReference type="OMA" id="MMCDSAN"/>
<dbReference type="eggNOG" id="KOG1721">
    <property type="taxonomic scope" value="Eukaryota"/>
</dbReference>
<evidence type="ECO:0000313" key="9">
    <source>
        <dbReference type="Proteomes" id="UP000018468"/>
    </source>
</evidence>
<dbReference type="SMART" id="SM00355">
    <property type="entry name" value="ZnF_C2H2"/>
    <property type="match status" value="4"/>
</dbReference>
<keyword evidence="9" id="KW-1185">Reference proteome</keyword>
<dbReference type="Ensembl" id="ENSLOCT00000004085.1">
    <property type="protein sequence ID" value="ENSLOCP00000004077.1"/>
    <property type="gene ID" value="ENSLOCG00000003442.1"/>
</dbReference>